<accession>A0A2J6NLS9</accession>
<dbReference type="InterPro" id="IPR032466">
    <property type="entry name" value="Metal_Hydrolase"/>
</dbReference>
<protein>
    <submittedName>
        <fullName evidence="4">Hydrolase TatD</fullName>
    </submittedName>
</protein>
<dbReference type="InterPro" id="IPR018228">
    <property type="entry name" value="DNase_TatD-rel_CS"/>
</dbReference>
<dbReference type="Gene3D" id="3.20.20.140">
    <property type="entry name" value="Metal-dependent hydrolases"/>
    <property type="match status" value="1"/>
</dbReference>
<dbReference type="OrthoDB" id="9810005at2"/>
<keyword evidence="2 4" id="KW-0378">Hydrolase</keyword>
<dbReference type="FunFam" id="3.20.20.140:FF:000005">
    <property type="entry name" value="TatD family hydrolase"/>
    <property type="match status" value="1"/>
</dbReference>
<feature type="binding site" evidence="3">
    <location>
        <position position="137"/>
    </location>
    <ligand>
        <name>a divalent metal cation</name>
        <dbReference type="ChEBI" id="CHEBI:60240"/>
        <label>2</label>
    </ligand>
</feature>
<name>A0A2J6NLS9_9LACO</name>
<dbReference type="AlphaFoldDB" id="A0A2J6NLS9"/>
<dbReference type="PANTHER" id="PTHR46124:SF2">
    <property type="entry name" value="D-AMINOACYL-TRNA DEACYLASE"/>
    <property type="match status" value="1"/>
</dbReference>
<evidence type="ECO:0000313" key="5">
    <source>
        <dbReference type="Proteomes" id="UP000239920"/>
    </source>
</evidence>
<dbReference type="PANTHER" id="PTHR46124">
    <property type="entry name" value="D-AMINOACYL-TRNA DEACYLASE"/>
    <property type="match status" value="1"/>
</dbReference>
<evidence type="ECO:0000256" key="1">
    <source>
        <dbReference type="ARBA" id="ARBA00022723"/>
    </source>
</evidence>
<dbReference type="GO" id="GO:0005829">
    <property type="term" value="C:cytosol"/>
    <property type="evidence" value="ECO:0007669"/>
    <property type="project" value="TreeGrafter"/>
</dbReference>
<dbReference type="PIRSF" id="PIRSF005902">
    <property type="entry name" value="DNase_TatD"/>
    <property type="match status" value="1"/>
</dbReference>
<dbReference type="GO" id="GO:0004536">
    <property type="term" value="F:DNA nuclease activity"/>
    <property type="evidence" value="ECO:0007669"/>
    <property type="project" value="InterPro"/>
</dbReference>
<keyword evidence="1 3" id="KW-0479">Metal-binding</keyword>
<dbReference type="Pfam" id="PF01026">
    <property type="entry name" value="TatD_DNase"/>
    <property type="match status" value="1"/>
</dbReference>
<sequence length="271" mass="30457">MSKHASWRQVYDSHTHLNDGPFYDDVAAFIARADHYGVTVMNIVGSNRQLNDRAIELGHRYPNLHPVVGWHPEDLATFNEAEMAHLKAQLNDPVVVGVGEIGLDYYNDQHSPHDQQWALFEKQLQWARELNLPVSIHCRDALEDTYAILKNAHLDEFGGVMHSFSGSPEWAAKFMELGMAISFSGVVSFKNAASVHAAALATPLDRMMVETDAPYLTPKPYRGKQNEPAFTKFVVDAIAELKGVDAERVAYHTYHNATRLFLKNGVQDEQD</sequence>
<comment type="caution">
    <text evidence="4">The sequence shown here is derived from an EMBL/GenBank/DDBJ whole genome shotgun (WGS) entry which is preliminary data.</text>
</comment>
<feature type="binding site" evidence="3">
    <location>
        <position position="14"/>
    </location>
    <ligand>
        <name>a divalent metal cation</name>
        <dbReference type="ChEBI" id="CHEBI:60240"/>
        <label>1</label>
    </ligand>
</feature>
<dbReference type="Proteomes" id="UP000239920">
    <property type="component" value="Unassembled WGS sequence"/>
</dbReference>
<dbReference type="InterPro" id="IPR001130">
    <property type="entry name" value="TatD-like"/>
</dbReference>
<dbReference type="EMBL" id="PNFV01000007">
    <property type="protein sequence ID" value="PMB82263.1"/>
    <property type="molecule type" value="Genomic_DNA"/>
</dbReference>
<feature type="binding site" evidence="3">
    <location>
        <position position="162"/>
    </location>
    <ligand>
        <name>a divalent metal cation</name>
        <dbReference type="ChEBI" id="CHEBI:60240"/>
        <label>2</label>
    </ligand>
</feature>
<dbReference type="RefSeq" id="WP_104688990.1">
    <property type="nucleotide sequence ID" value="NZ_JBKTHY010000007.1"/>
</dbReference>
<dbReference type="SUPFAM" id="SSF51556">
    <property type="entry name" value="Metallo-dependent hydrolases"/>
    <property type="match status" value="1"/>
</dbReference>
<evidence type="ECO:0000313" key="4">
    <source>
        <dbReference type="EMBL" id="PMB82263.1"/>
    </source>
</evidence>
<feature type="binding site" evidence="3">
    <location>
        <position position="212"/>
    </location>
    <ligand>
        <name>a divalent metal cation</name>
        <dbReference type="ChEBI" id="CHEBI:60240"/>
        <label>1</label>
    </ligand>
</feature>
<proteinExistence type="predicted"/>
<dbReference type="GO" id="GO:0046872">
    <property type="term" value="F:metal ion binding"/>
    <property type="evidence" value="ECO:0007669"/>
    <property type="project" value="UniProtKB-KW"/>
</dbReference>
<dbReference type="InterPro" id="IPR015991">
    <property type="entry name" value="TatD/YcfH-like"/>
</dbReference>
<dbReference type="PROSITE" id="PS01090">
    <property type="entry name" value="TATD_2"/>
    <property type="match status" value="1"/>
</dbReference>
<dbReference type="NCBIfam" id="TIGR00010">
    <property type="entry name" value="YchF/TatD family DNA exonuclease"/>
    <property type="match status" value="1"/>
</dbReference>
<organism evidence="4 5">
    <name type="scientific">Limosilactobacillus pontis</name>
    <dbReference type="NCBI Taxonomy" id="35787"/>
    <lineage>
        <taxon>Bacteria</taxon>
        <taxon>Bacillati</taxon>
        <taxon>Bacillota</taxon>
        <taxon>Bacilli</taxon>
        <taxon>Lactobacillales</taxon>
        <taxon>Lactobacillaceae</taxon>
        <taxon>Limosilactobacillus</taxon>
    </lineage>
</organism>
<feature type="binding site" evidence="3">
    <location>
        <position position="100"/>
    </location>
    <ligand>
        <name>a divalent metal cation</name>
        <dbReference type="ChEBI" id="CHEBI:60240"/>
        <label>1</label>
    </ligand>
</feature>
<gene>
    <name evidence="4" type="ORF">CK797_06735</name>
</gene>
<evidence type="ECO:0000256" key="2">
    <source>
        <dbReference type="ARBA" id="ARBA00022801"/>
    </source>
</evidence>
<reference evidence="4 5" key="1">
    <citation type="submission" date="2017-09" db="EMBL/GenBank/DDBJ databases">
        <title>Bacterial strain isolated from the female urinary microbiota.</title>
        <authorList>
            <person name="Thomas-White K."/>
            <person name="Kumar N."/>
            <person name="Forster S."/>
            <person name="Putonti C."/>
            <person name="Lawley T."/>
            <person name="Wolfe A.J."/>
        </authorList>
    </citation>
    <scope>NUCLEOTIDE SEQUENCE [LARGE SCALE GENOMIC DNA]</scope>
    <source>
        <strain evidence="4 5">UMB0683</strain>
    </source>
</reference>
<dbReference type="CDD" id="cd01310">
    <property type="entry name" value="TatD_DNAse"/>
    <property type="match status" value="1"/>
</dbReference>
<feature type="binding site" evidence="3">
    <location>
        <position position="16"/>
    </location>
    <ligand>
        <name>a divalent metal cation</name>
        <dbReference type="ChEBI" id="CHEBI:60240"/>
        <label>1</label>
    </ligand>
</feature>
<evidence type="ECO:0000256" key="3">
    <source>
        <dbReference type="PIRSR" id="PIRSR005902-1"/>
    </source>
</evidence>
<dbReference type="GO" id="GO:0016788">
    <property type="term" value="F:hydrolase activity, acting on ester bonds"/>
    <property type="evidence" value="ECO:0007669"/>
    <property type="project" value="InterPro"/>
</dbReference>